<reference evidence="1" key="1">
    <citation type="journal article" date="2014" name="Int. J. Syst. Evol. Microbiol.">
        <title>Complete genome sequence of Corynebacterium casei LMG S-19264T (=DSM 44701T), isolated from a smear-ripened cheese.</title>
        <authorList>
            <consortium name="US DOE Joint Genome Institute (JGI-PGF)"/>
            <person name="Walter F."/>
            <person name="Albersmeier A."/>
            <person name="Kalinowski J."/>
            <person name="Ruckert C."/>
        </authorList>
    </citation>
    <scope>NUCLEOTIDE SEQUENCE</scope>
    <source>
        <strain evidence="1">CGMCC 1.14988</strain>
    </source>
</reference>
<evidence type="ECO:0000313" key="1">
    <source>
        <dbReference type="EMBL" id="GGI02591.1"/>
    </source>
</evidence>
<name>A0A8J3AA91_9ACTN</name>
<reference evidence="1" key="2">
    <citation type="submission" date="2020-09" db="EMBL/GenBank/DDBJ databases">
        <authorList>
            <person name="Sun Q."/>
            <person name="Zhou Y."/>
        </authorList>
    </citation>
    <scope>NUCLEOTIDE SEQUENCE</scope>
    <source>
        <strain evidence="1">CGMCC 1.14988</strain>
    </source>
</reference>
<sequence length="155" mass="17378">MVNANLKPVAPDRRARDLAKELTALEREPAGAERAERLAVLVRSAHTERQLNLAMHAAAQCLDDDPDAPALLIDAYAGDTDPEECLRTLSDLRDLARYVDRPDLVAFADRRMHEEALAWVRDGEEHDRRHRLRTVQNAAGRAVADAIRDELRSTP</sequence>
<accession>A0A8J3AA91</accession>
<protein>
    <submittedName>
        <fullName evidence="1">Uncharacterized protein</fullName>
    </submittedName>
</protein>
<dbReference type="OrthoDB" id="9871176at2"/>
<dbReference type="AlphaFoldDB" id="A0A8J3AA91"/>
<dbReference type="RefSeq" id="WP_130648145.1">
    <property type="nucleotide sequence ID" value="NZ_BMHA01000001.1"/>
</dbReference>
<dbReference type="Proteomes" id="UP000650511">
    <property type="component" value="Unassembled WGS sequence"/>
</dbReference>
<organism evidence="1 2">
    <name type="scientific">Egicoccus halophilus</name>
    <dbReference type="NCBI Taxonomy" id="1670830"/>
    <lineage>
        <taxon>Bacteria</taxon>
        <taxon>Bacillati</taxon>
        <taxon>Actinomycetota</taxon>
        <taxon>Nitriliruptoria</taxon>
        <taxon>Egicoccales</taxon>
        <taxon>Egicoccaceae</taxon>
        <taxon>Egicoccus</taxon>
    </lineage>
</organism>
<proteinExistence type="predicted"/>
<dbReference type="EMBL" id="BMHA01000001">
    <property type="protein sequence ID" value="GGI02591.1"/>
    <property type="molecule type" value="Genomic_DNA"/>
</dbReference>
<comment type="caution">
    <text evidence="1">The sequence shown here is derived from an EMBL/GenBank/DDBJ whole genome shotgun (WGS) entry which is preliminary data.</text>
</comment>
<gene>
    <name evidence="1" type="ORF">GCM10011354_00880</name>
</gene>
<evidence type="ECO:0000313" key="2">
    <source>
        <dbReference type="Proteomes" id="UP000650511"/>
    </source>
</evidence>
<keyword evidence="2" id="KW-1185">Reference proteome</keyword>